<evidence type="ECO:0000256" key="2">
    <source>
        <dbReference type="ARBA" id="ARBA00010256"/>
    </source>
</evidence>
<reference evidence="6 7" key="1">
    <citation type="journal article" date="2019" name="Int. J. Syst. Evol. Microbiol.">
        <title>The Global Catalogue of Microorganisms (GCM) 10K type strain sequencing project: providing services to taxonomists for standard genome sequencing and annotation.</title>
        <authorList>
            <consortium name="The Broad Institute Genomics Platform"/>
            <consortium name="The Broad Institute Genome Sequencing Center for Infectious Disease"/>
            <person name="Wu L."/>
            <person name="Ma J."/>
        </authorList>
    </citation>
    <scope>NUCLEOTIDE SEQUENCE [LARGE SCALE GENOMIC DNA]</scope>
    <source>
        <strain evidence="6 7">JCM 16328</strain>
    </source>
</reference>
<dbReference type="PANTHER" id="PTHR35903:SF1">
    <property type="entry name" value="FLAGELLIN B1"/>
    <property type="match status" value="1"/>
</dbReference>
<dbReference type="GO" id="GO:0097589">
    <property type="term" value="C:archaeal-type flagellum"/>
    <property type="evidence" value="ECO:0007669"/>
    <property type="project" value="UniProtKB-SubCell"/>
</dbReference>
<dbReference type="AlphaFoldDB" id="A0AAV3T839"/>
<comment type="caution">
    <text evidence="6">The sequence shown here is derived from an EMBL/GenBank/DDBJ whole genome shotgun (WGS) entry which is preliminary data.</text>
</comment>
<keyword evidence="5" id="KW-0812">Transmembrane</keyword>
<comment type="similarity">
    <text evidence="2 4">Belongs to the archaeal flagellin family.</text>
</comment>
<dbReference type="NCBIfam" id="TIGR02537">
    <property type="entry name" value="arch_flag_Nterm"/>
    <property type="match status" value="1"/>
</dbReference>
<evidence type="ECO:0000256" key="4">
    <source>
        <dbReference type="RuleBase" id="RU361282"/>
    </source>
</evidence>
<comment type="function">
    <text evidence="4">Flagellin is the subunit protein which polymerizes to form the filaments of archaeal flagella.</text>
</comment>
<keyword evidence="5" id="KW-0472">Membrane</keyword>
<dbReference type="InterPro" id="IPR013373">
    <property type="entry name" value="Flagellin/pilin_N_arc"/>
</dbReference>
<dbReference type="Proteomes" id="UP001500420">
    <property type="component" value="Unassembled WGS sequence"/>
</dbReference>
<evidence type="ECO:0000313" key="7">
    <source>
        <dbReference type="Proteomes" id="UP001500420"/>
    </source>
</evidence>
<dbReference type="EMBL" id="BAAADV010000002">
    <property type="protein sequence ID" value="GAA0670818.1"/>
    <property type="molecule type" value="Genomic_DNA"/>
</dbReference>
<feature type="transmembrane region" description="Helical" evidence="5">
    <location>
        <begin position="21"/>
        <end position="40"/>
    </location>
</feature>
<keyword evidence="5" id="KW-1133">Transmembrane helix</keyword>
<evidence type="ECO:0000256" key="5">
    <source>
        <dbReference type="SAM" id="Phobius"/>
    </source>
</evidence>
<dbReference type="PANTHER" id="PTHR35903">
    <property type="entry name" value="FLAGELLIN B1"/>
    <property type="match status" value="1"/>
</dbReference>
<evidence type="ECO:0000256" key="3">
    <source>
        <dbReference type="ARBA" id="ARBA00022440"/>
    </source>
</evidence>
<dbReference type="GO" id="GO:0097588">
    <property type="term" value="P:archaeal or bacterial-type flagellum-dependent cell motility"/>
    <property type="evidence" value="ECO:0007669"/>
    <property type="project" value="InterPro"/>
</dbReference>
<protein>
    <recommendedName>
        <fullName evidence="4">Flagellin</fullName>
    </recommendedName>
</protein>
<evidence type="ECO:0000256" key="1">
    <source>
        <dbReference type="ARBA" id="ARBA00004618"/>
    </source>
</evidence>
<dbReference type="RefSeq" id="WP_343773502.1">
    <property type="nucleotide sequence ID" value="NZ_BAAADV010000002.1"/>
</dbReference>
<accession>A0AAV3T839</accession>
<keyword evidence="3 4" id="KW-0974">Archaeal flagellum</keyword>
<organism evidence="6 7">
    <name type="scientific">Natronoarchaeum mannanilyticum</name>
    <dbReference type="NCBI Taxonomy" id="926360"/>
    <lineage>
        <taxon>Archaea</taxon>
        <taxon>Methanobacteriati</taxon>
        <taxon>Methanobacteriota</taxon>
        <taxon>Stenosarchaea group</taxon>
        <taxon>Halobacteria</taxon>
        <taxon>Halobacteriales</taxon>
        <taxon>Natronoarchaeaceae</taxon>
    </lineage>
</organism>
<dbReference type="GO" id="GO:0005198">
    <property type="term" value="F:structural molecule activity"/>
    <property type="evidence" value="ECO:0007669"/>
    <property type="project" value="InterPro"/>
</dbReference>
<dbReference type="InterPro" id="IPR002774">
    <property type="entry name" value="Flagellin_arc-type"/>
</dbReference>
<comment type="subcellular location">
    <subcellularLocation>
        <location evidence="1 4">Archaeal flagellum</location>
    </subcellularLocation>
</comment>
<gene>
    <name evidence="6" type="ORF">GCM10009020_16400</name>
</gene>
<dbReference type="Pfam" id="PF01917">
    <property type="entry name" value="Flagellin_arch-type"/>
    <property type="match status" value="2"/>
</dbReference>
<name>A0AAV3T839_9EURY</name>
<proteinExistence type="inferred from homology"/>
<evidence type="ECO:0000313" key="6">
    <source>
        <dbReference type="EMBL" id="GAA0670818.1"/>
    </source>
</evidence>
<sequence length="324" mass="34779">MDITIPDISRDSDRGQVGIETLIIFIAMILVAAIAASVLINTAGYLQNQASATSEDSEAQVSNQVLVLSSIGEIDTEYGPELDSEMVEFEFDNSSDIIRYVDNDNEFDFTADRGDLIVNITNTTSNTTITDSTDFEAGDVYDLSKADGTLNDTDIEVTWEPDTDSVSNVSWSVATSTVGPEKTATLGDNEVEYRIRSETQISHVSMTVMQSPGANEIDLAGASVEYIGPDGEETLSYSETSTVGGFTVNGTTDSDNTAPVLTSRQDRFTIGVTLSDDQTNDLRYLQEGEEATVRIVTQSGSVATAVLNVPESLSSYDGNDAVEL</sequence>
<keyword evidence="7" id="KW-1185">Reference proteome</keyword>